<name>A0A1E4SFF4_9ASCO</name>
<dbReference type="GO" id="GO:0045292">
    <property type="term" value="P:mRNA cis splicing, via spliceosome"/>
    <property type="evidence" value="ECO:0007669"/>
    <property type="project" value="InterPro"/>
</dbReference>
<organism evidence="4 5">
    <name type="scientific">Suhomyces tanzawaensis NRRL Y-17324</name>
    <dbReference type="NCBI Taxonomy" id="984487"/>
    <lineage>
        <taxon>Eukaryota</taxon>
        <taxon>Fungi</taxon>
        <taxon>Dikarya</taxon>
        <taxon>Ascomycota</taxon>
        <taxon>Saccharomycotina</taxon>
        <taxon>Pichiomycetes</taxon>
        <taxon>Debaryomycetaceae</taxon>
        <taxon>Suhomyces</taxon>
    </lineage>
</organism>
<feature type="domain" description="WW" evidence="2">
    <location>
        <begin position="1"/>
        <end position="31"/>
    </location>
</feature>
<dbReference type="Pfam" id="PF00397">
    <property type="entry name" value="WW"/>
    <property type="match status" value="2"/>
</dbReference>
<dbReference type="Proteomes" id="UP000094285">
    <property type="component" value="Unassembled WGS sequence"/>
</dbReference>
<evidence type="ECO:0000313" key="4">
    <source>
        <dbReference type="EMBL" id="ODV78206.1"/>
    </source>
</evidence>
<reference evidence="5" key="1">
    <citation type="submission" date="2016-05" db="EMBL/GenBank/DDBJ databases">
        <title>Comparative genomics of biotechnologically important yeasts.</title>
        <authorList>
            <consortium name="DOE Joint Genome Institute"/>
            <person name="Riley R."/>
            <person name="Haridas S."/>
            <person name="Wolfe K.H."/>
            <person name="Lopes M.R."/>
            <person name="Hittinger C.T."/>
            <person name="Goker M."/>
            <person name="Salamov A."/>
            <person name="Wisecaver J."/>
            <person name="Long T.M."/>
            <person name="Aerts A.L."/>
            <person name="Barry K."/>
            <person name="Choi C."/>
            <person name="Clum A."/>
            <person name="Coughlan A.Y."/>
            <person name="Deshpande S."/>
            <person name="Douglass A.P."/>
            <person name="Hanson S.J."/>
            <person name="Klenk H.-P."/>
            <person name="Labutti K."/>
            <person name="Lapidus A."/>
            <person name="Lindquist E."/>
            <person name="Lipzen A."/>
            <person name="Meier-Kolthoff J.P."/>
            <person name="Ohm R.A."/>
            <person name="Otillar R.P."/>
            <person name="Pangilinan J."/>
            <person name="Peng Y."/>
            <person name="Rokas A."/>
            <person name="Rosa C.A."/>
            <person name="Scheuner C."/>
            <person name="Sibirny A.A."/>
            <person name="Slot J.C."/>
            <person name="Stielow J.B."/>
            <person name="Sun H."/>
            <person name="Kurtzman C.P."/>
            <person name="Blackwell M."/>
            <person name="Grigoriev I.V."/>
            <person name="Jeffries T.W."/>
        </authorList>
    </citation>
    <scope>NUCLEOTIDE SEQUENCE [LARGE SCALE GENOMIC DNA]</scope>
    <source>
        <strain evidence="5">NRRL Y-17324</strain>
    </source>
</reference>
<feature type="region of interest" description="Disordered" evidence="1">
    <location>
        <begin position="607"/>
        <end position="637"/>
    </location>
</feature>
<evidence type="ECO:0000313" key="5">
    <source>
        <dbReference type="Proteomes" id="UP000094285"/>
    </source>
</evidence>
<feature type="domain" description="WW" evidence="2">
    <location>
        <begin position="30"/>
        <end position="63"/>
    </location>
</feature>
<evidence type="ECO:0000256" key="1">
    <source>
        <dbReference type="SAM" id="MobiDB-lite"/>
    </source>
</evidence>
<evidence type="ECO:0008006" key="6">
    <source>
        <dbReference type="Google" id="ProtNLM"/>
    </source>
</evidence>
<dbReference type="InterPro" id="IPR036020">
    <property type="entry name" value="WW_dom_sf"/>
</dbReference>
<feature type="compositionally biased region" description="Basic and acidic residues" evidence="1">
    <location>
        <begin position="612"/>
        <end position="630"/>
    </location>
</feature>
<dbReference type="SMART" id="SM00441">
    <property type="entry name" value="FF"/>
    <property type="match status" value="3"/>
</dbReference>
<dbReference type="GeneID" id="30982131"/>
<dbReference type="PROSITE" id="PS50020">
    <property type="entry name" value="WW_DOMAIN_2"/>
    <property type="match status" value="2"/>
</dbReference>
<evidence type="ECO:0000259" key="3">
    <source>
        <dbReference type="PROSITE" id="PS51676"/>
    </source>
</evidence>
<dbReference type="SUPFAM" id="SSF81698">
    <property type="entry name" value="FF domain"/>
    <property type="match status" value="2"/>
</dbReference>
<dbReference type="InterPro" id="IPR036517">
    <property type="entry name" value="FF_domain_sf"/>
</dbReference>
<dbReference type="GO" id="GO:0005685">
    <property type="term" value="C:U1 snRNP"/>
    <property type="evidence" value="ECO:0007669"/>
    <property type="project" value="TreeGrafter"/>
</dbReference>
<dbReference type="Pfam" id="PF01846">
    <property type="entry name" value="FF"/>
    <property type="match status" value="2"/>
</dbReference>
<dbReference type="Gene3D" id="1.10.10.440">
    <property type="entry name" value="FF domain"/>
    <property type="match status" value="1"/>
</dbReference>
<dbReference type="SMART" id="SM00456">
    <property type="entry name" value="WW"/>
    <property type="match status" value="2"/>
</dbReference>
<dbReference type="SUPFAM" id="SSF51045">
    <property type="entry name" value="WW domain"/>
    <property type="match status" value="2"/>
</dbReference>
<keyword evidence="5" id="KW-1185">Reference proteome</keyword>
<dbReference type="PANTHER" id="PTHR11864">
    <property type="entry name" value="PRE-MRNA-PROCESSING PROTEIN PRP40"/>
    <property type="match status" value="1"/>
</dbReference>
<dbReference type="RefSeq" id="XP_020063328.1">
    <property type="nucleotide sequence ID" value="XM_020207994.1"/>
</dbReference>
<dbReference type="GO" id="GO:0071004">
    <property type="term" value="C:U2-type prespliceosome"/>
    <property type="evidence" value="ECO:0007669"/>
    <property type="project" value="TreeGrafter"/>
</dbReference>
<proteinExistence type="predicted"/>
<dbReference type="Gene3D" id="2.20.70.10">
    <property type="match status" value="2"/>
</dbReference>
<dbReference type="InterPro" id="IPR001202">
    <property type="entry name" value="WW_dom"/>
</dbReference>
<dbReference type="STRING" id="984487.A0A1E4SFF4"/>
<dbReference type="OrthoDB" id="187617at2759"/>
<sequence length="637" mass="73577">MAEWETLTDEEGRTYYYNTTTNETSWTLPSQSSSQWQAFKTDDGKEYYYNETTGVTTWDKPEGFDSTTTETVDTEMATEATQGAESAAEAVADPLEQELEAKPCSSDELIKPPQFETVLDAEKAFTAMLKDNRVDSTWSFQSVMSKFIKEPVYWAIPDALQRKKLYDDYLVSRLKEELSDKTAVVEKFEKNFKLVLQEYHSKGILKHNTRWLSIKNQLIKEDNSIFKHSILSDNEIWEIFSRFRADLEKQHTENIETQKRQALSELEAYLTQINPSVVKESKGWENLYESLKVDSRFHANKHFAVLSKVDILELYRTKIYPTPLNSIKDEVTKAERINYRSDRKARDNFKALLSKILINANTEFKQVFELIEDEDAFIELCGRNGSTPIEFFWDIVDEKNQLLKLKKEWIQGVMTDLKKSDPQQTFEKLLESKEIFIEVLSKSNDERLKSIDFALSKDSNQTEIELLYDVIKKDHETQKEATKANFGKSLKGLILSLADWLYFNNDKVKVFNLLEGLDESLEDSNAKSGVVSLMPSKNDDGSIQYSLVEEFDIAKVLLAFGDLEHFKSIQASIEKFHQEIPGDSSGLVEQSAKDAVTEYISVLNSKQRKRKVREDSEDREAKRARVDEPVKPMTMNY</sequence>
<dbReference type="EMBL" id="KV453914">
    <property type="protein sequence ID" value="ODV78206.1"/>
    <property type="molecule type" value="Genomic_DNA"/>
</dbReference>
<feature type="domain" description="FF" evidence="3">
    <location>
        <begin position="117"/>
        <end position="172"/>
    </location>
</feature>
<dbReference type="InterPro" id="IPR039726">
    <property type="entry name" value="Prp40-like"/>
</dbReference>
<evidence type="ECO:0000259" key="2">
    <source>
        <dbReference type="PROSITE" id="PS50020"/>
    </source>
</evidence>
<dbReference type="PROSITE" id="PS01159">
    <property type="entry name" value="WW_DOMAIN_1"/>
    <property type="match status" value="2"/>
</dbReference>
<accession>A0A1E4SFF4</accession>
<dbReference type="InterPro" id="IPR002713">
    <property type="entry name" value="FF_domain"/>
</dbReference>
<dbReference type="AlphaFoldDB" id="A0A1E4SFF4"/>
<protein>
    <recommendedName>
        <fullName evidence="6">Pre-mRNA-processing protein PRP40</fullName>
    </recommendedName>
</protein>
<dbReference type="PROSITE" id="PS51676">
    <property type="entry name" value="FF"/>
    <property type="match status" value="1"/>
</dbReference>
<dbReference type="PANTHER" id="PTHR11864:SF0">
    <property type="entry name" value="PRP40 PRE-MRNA PROCESSING FACTOR 40 HOMOLOG A (YEAST)"/>
    <property type="match status" value="1"/>
</dbReference>
<dbReference type="CDD" id="cd00201">
    <property type="entry name" value="WW"/>
    <property type="match status" value="2"/>
</dbReference>
<gene>
    <name evidence="4" type="ORF">CANTADRAFT_27095</name>
</gene>
<dbReference type="GO" id="GO:0003723">
    <property type="term" value="F:RNA binding"/>
    <property type="evidence" value="ECO:0007669"/>
    <property type="project" value="TreeGrafter"/>
</dbReference>